<evidence type="ECO:0000256" key="3">
    <source>
        <dbReference type="ARBA" id="ARBA00023125"/>
    </source>
</evidence>
<organism evidence="8">
    <name type="scientific">uncultured Eubacteriales bacterium</name>
    <dbReference type="NCBI Taxonomy" id="172733"/>
    <lineage>
        <taxon>Bacteria</taxon>
        <taxon>Bacillati</taxon>
        <taxon>Bacillota</taxon>
        <taxon>Clostridia</taxon>
        <taxon>Eubacteriales</taxon>
        <taxon>environmental samples</taxon>
    </lineage>
</organism>
<dbReference type="InterPro" id="IPR011010">
    <property type="entry name" value="DNA_brk_join_enz"/>
</dbReference>
<dbReference type="InterPro" id="IPR010998">
    <property type="entry name" value="Integrase_recombinase_N"/>
</dbReference>
<dbReference type="PROSITE" id="PS51898">
    <property type="entry name" value="TYR_RECOMBINASE"/>
    <property type="match status" value="1"/>
</dbReference>
<evidence type="ECO:0000259" key="6">
    <source>
        <dbReference type="PROSITE" id="PS51898"/>
    </source>
</evidence>
<dbReference type="PANTHER" id="PTHR30629:SF6">
    <property type="entry name" value="PROPHAGE INTEGRASE INTA-RELATED"/>
    <property type="match status" value="1"/>
</dbReference>
<feature type="domain" description="Core-binding (CB)" evidence="7">
    <location>
        <begin position="108"/>
        <end position="205"/>
    </location>
</feature>
<dbReference type="Gene3D" id="1.10.150.130">
    <property type="match status" value="1"/>
</dbReference>
<dbReference type="PROSITE" id="PS51900">
    <property type="entry name" value="CB"/>
    <property type="match status" value="1"/>
</dbReference>
<dbReference type="Pfam" id="PF00589">
    <property type="entry name" value="Phage_integrase"/>
    <property type="match status" value="1"/>
</dbReference>
<evidence type="ECO:0000256" key="1">
    <source>
        <dbReference type="ARBA" id="ARBA00008857"/>
    </source>
</evidence>
<sequence>MELAKMLKMVRLTEEELIGGFVTMKKNLYYIVLNRKDDDGKLRPLWISTELEATKQNREEAESKCLSERIRYSVDLKNGIVEIPVAKGSKTAAKKAKADASVEQPQNPLFADLLNEWIAFRHPSNIVIGEDFNFDRQIKLNTWAGYADNVKRNLYPTFMAYGCTVQDVTVELLKGFYSNRLKNGLKKASVAKDYTLINQALNYAISRKMIDVNPNSAITLHKIEKYNAATLNAEQMQQYLEFIQGDIIEIAILLGGFYGMRRSECLGTRESQFDFRHSFFRANHTVTKAVIDGKKLYLPSDKLKTDLSNRTYPLIPYVEERVKARIAENKDLRELCGNSYNWEWLGYICVHQLGEIIDPDYITSRHNTLLKNAGLPHVRFHDLRHSCVGLMMANEVPMERVRDWVGHSDIRTTVNTYGHLEYHSKKQTAEIIGNSLTGKLVEREAVSSGG</sequence>
<name>A0A212JMG8_9FIRM</name>
<dbReference type="GO" id="GO:0006310">
    <property type="term" value="P:DNA recombination"/>
    <property type="evidence" value="ECO:0007669"/>
    <property type="project" value="UniProtKB-KW"/>
</dbReference>
<dbReference type="InterPro" id="IPR050808">
    <property type="entry name" value="Phage_Integrase"/>
</dbReference>
<dbReference type="CDD" id="cd01189">
    <property type="entry name" value="INT_ICEBs1_C_like"/>
    <property type="match status" value="1"/>
</dbReference>
<evidence type="ECO:0000256" key="2">
    <source>
        <dbReference type="ARBA" id="ARBA00022908"/>
    </source>
</evidence>
<dbReference type="PANTHER" id="PTHR30629">
    <property type="entry name" value="PROPHAGE INTEGRASE"/>
    <property type="match status" value="1"/>
</dbReference>
<dbReference type="SUPFAM" id="SSF56349">
    <property type="entry name" value="DNA breaking-rejoining enzymes"/>
    <property type="match status" value="1"/>
</dbReference>
<comment type="similarity">
    <text evidence="1">Belongs to the 'phage' integrase family.</text>
</comment>
<accession>A0A212JMG8</accession>
<evidence type="ECO:0000256" key="4">
    <source>
        <dbReference type="ARBA" id="ARBA00023172"/>
    </source>
</evidence>
<evidence type="ECO:0000256" key="5">
    <source>
        <dbReference type="PROSITE-ProRule" id="PRU01248"/>
    </source>
</evidence>
<dbReference type="Gene3D" id="1.10.443.10">
    <property type="entry name" value="Intergrase catalytic core"/>
    <property type="match status" value="1"/>
</dbReference>
<evidence type="ECO:0000259" key="7">
    <source>
        <dbReference type="PROSITE" id="PS51900"/>
    </source>
</evidence>
<dbReference type="EMBL" id="FLUN01000001">
    <property type="protein sequence ID" value="SBW00639.1"/>
    <property type="molecule type" value="Genomic_DNA"/>
</dbReference>
<dbReference type="GO" id="GO:0015074">
    <property type="term" value="P:DNA integration"/>
    <property type="evidence" value="ECO:0007669"/>
    <property type="project" value="UniProtKB-KW"/>
</dbReference>
<proteinExistence type="inferred from homology"/>
<keyword evidence="4" id="KW-0233">DNA recombination</keyword>
<dbReference type="GO" id="GO:0003677">
    <property type="term" value="F:DNA binding"/>
    <property type="evidence" value="ECO:0007669"/>
    <property type="project" value="UniProtKB-UniRule"/>
</dbReference>
<dbReference type="AlphaFoldDB" id="A0A212JMG8"/>
<protein>
    <submittedName>
        <fullName evidence="8">Integrase</fullName>
    </submittedName>
</protein>
<reference evidence="8" key="1">
    <citation type="submission" date="2016-04" db="EMBL/GenBank/DDBJ databases">
        <authorList>
            <person name="Evans L.H."/>
            <person name="Alamgir A."/>
            <person name="Owens N."/>
            <person name="Weber N.D."/>
            <person name="Virtaneva K."/>
            <person name="Barbian K."/>
            <person name="Babar A."/>
            <person name="Rosenke K."/>
        </authorList>
    </citation>
    <scope>NUCLEOTIDE SEQUENCE</scope>
    <source>
        <strain evidence="8">86</strain>
    </source>
</reference>
<dbReference type="InterPro" id="IPR044068">
    <property type="entry name" value="CB"/>
</dbReference>
<evidence type="ECO:0000313" key="8">
    <source>
        <dbReference type="EMBL" id="SBW00639.1"/>
    </source>
</evidence>
<dbReference type="InterPro" id="IPR002104">
    <property type="entry name" value="Integrase_catalytic"/>
</dbReference>
<dbReference type="InterPro" id="IPR013762">
    <property type="entry name" value="Integrase-like_cat_sf"/>
</dbReference>
<keyword evidence="3 5" id="KW-0238">DNA-binding</keyword>
<keyword evidence="2" id="KW-0229">DNA integration</keyword>
<gene>
    <name evidence="8" type="ORF">KL86CLO1_11369</name>
</gene>
<feature type="domain" description="Tyr recombinase" evidence="6">
    <location>
        <begin position="226"/>
        <end position="430"/>
    </location>
</feature>